<dbReference type="EMBL" id="JAVDQH010000020">
    <property type="protein sequence ID" value="MDR6245966.1"/>
    <property type="molecule type" value="Genomic_DNA"/>
</dbReference>
<dbReference type="InterPro" id="IPR058240">
    <property type="entry name" value="rSAM_sf"/>
</dbReference>
<evidence type="ECO:0000313" key="2">
    <source>
        <dbReference type="Proteomes" id="UP001185028"/>
    </source>
</evidence>
<dbReference type="SUPFAM" id="SSF102114">
    <property type="entry name" value="Radical SAM enzymes"/>
    <property type="match status" value="1"/>
</dbReference>
<evidence type="ECO:0008006" key="3">
    <source>
        <dbReference type="Google" id="ProtNLM"/>
    </source>
</evidence>
<sequence length="302" mass="34843">MNINMPAKVSLYYRGSLSSCNYACPYCPFSKTVDSRETLERDRQQLDRFTGWVREQADKPYRLSIFFNPYGEALVHGWYRRAMVELSHLPHVDKVAVQTNLSVKLDWTAELNRDKVAFWATYHPGQTSEAQFVSQCMTLYGRGIAFSAGTVGLRESFAAIHSLRHQLPEDVYVWINAFKDRPAYYTPDEVEELETIDPYFRYNLTDYASLGQSCLAGESVFYVQGNGMVKRCYQDKRVIGNIYRHQLEDIAAERPCGMKQCGCYIGYIHMPDQPFAHQYGDRLLERIPLQYQAHEQGSFLGV</sequence>
<reference evidence="1 2" key="1">
    <citation type="submission" date="2023-07" db="EMBL/GenBank/DDBJ databases">
        <title>Genomic Encyclopedia of Type Strains, Phase IV (KMG-IV): sequencing the most valuable type-strain genomes for metagenomic binning, comparative biology and taxonomic classification.</title>
        <authorList>
            <person name="Goeker M."/>
        </authorList>
    </citation>
    <scope>NUCLEOTIDE SEQUENCE [LARGE SCALE GENOMIC DNA]</scope>
    <source>
        <strain evidence="1 2">DSM 22170</strain>
    </source>
</reference>
<comment type="caution">
    <text evidence="1">The sequence shown here is derived from an EMBL/GenBank/DDBJ whole genome shotgun (WGS) entry which is preliminary data.</text>
</comment>
<name>A0ABU1J381_9BACL</name>
<accession>A0ABU1J381</accession>
<dbReference type="Gene3D" id="3.20.20.70">
    <property type="entry name" value="Aldolase class I"/>
    <property type="match status" value="1"/>
</dbReference>
<dbReference type="InterPro" id="IPR013785">
    <property type="entry name" value="Aldolase_TIM"/>
</dbReference>
<gene>
    <name evidence="1" type="ORF">JOC58_003882</name>
</gene>
<protein>
    <recommendedName>
        <fullName evidence="3">Radical SAM protein</fullName>
    </recommendedName>
</protein>
<dbReference type="RefSeq" id="WP_229685922.1">
    <property type="nucleotide sequence ID" value="NZ_BMMB01000008.1"/>
</dbReference>
<dbReference type="Proteomes" id="UP001185028">
    <property type="component" value="Unassembled WGS sequence"/>
</dbReference>
<dbReference type="InterPro" id="IPR047771">
    <property type="entry name" value="Radical_SAM_STM4011-like"/>
</dbReference>
<keyword evidence="2" id="KW-1185">Reference proteome</keyword>
<organism evidence="1 2">
    <name type="scientific">Paenibacillus hunanensis</name>
    <dbReference type="NCBI Taxonomy" id="539262"/>
    <lineage>
        <taxon>Bacteria</taxon>
        <taxon>Bacillati</taxon>
        <taxon>Bacillota</taxon>
        <taxon>Bacilli</taxon>
        <taxon>Bacillales</taxon>
        <taxon>Paenibacillaceae</taxon>
        <taxon>Paenibacillus</taxon>
    </lineage>
</organism>
<dbReference type="CDD" id="cd01335">
    <property type="entry name" value="Radical_SAM"/>
    <property type="match status" value="1"/>
</dbReference>
<evidence type="ECO:0000313" key="1">
    <source>
        <dbReference type="EMBL" id="MDR6245966.1"/>
    </source>
</evidence>
<dbReference type="NCBIfam" id="NF038073">
    <property type="entry name" value="rSAM_STM4011"/>
    <property type="match status" value="1"/>
</dbReference>
<proteinExistence type="predicted"/>